<evidence type="ECO:0000256" key="8">
    <source>
        <dbReference type="ARBA" id="ARBA00022729"/>
    </source>
</evidence>
<evidence type="ECO:0000313" key="30">
    <source>
        <dbReference type="EnsemblMetazoa" id="SMAR006007-PA"/>
    </source>
</evidence>
<dbReference type="STRING" id="126957.T1IXR4"/>
<feature type="disulfide bond" evidence="19">
    <location>
        <begin position="3857"/>
        <end position="3867"/>
    </location>
</feature>
<feature type="disulfide bond" evidence="19">
    <location>
        <begin position="2767"/>
        <end position="2776"/>
    </location>
</feature>
<dbReference type="GO" id="GO:0003676">
    <property type="term" value="F:nucleic acid binding"/>
    <property type="evidence" value="ECO:0007669"/>
    <property type="project" value="InterPro"/>
</dbReference>
<dbReference type="InterPro" id="IPR000152">
    <property type="entry name" value="EGF-type_Asp/Asn_hydroxyl_site"/>
</dbReference>
<dbReference type="FunFam" id="2.10.50.10:FF:000018">
    <property type="entry name" value="Sushi, von Willebrand factor type A, EGF and pentraxin domain-containing 1"/>
    <property type="match status" value="1"/>
</dbReference>
<evidence type="ECO:0000259" key="29">
    <source>
        <dbReference type="PROSITE" id="PS50923"/>
    </source>
</evidence>
<dbReference type="SUPFAM" id="SSF57424">
    <property type="entry name" value="LDL receptor-like module"/>
    <property type="match status" value="1"/>
</dbReference>
<feature type="disulfide bond" evidence="19">
    <location>
        <begin position="2574"/>
        <end position="2583"/>
    </location>
</feature>
<dbReference type="OMA" id="CPPDMWV"/>
<dbReference type="SUPFAM" id="SSF53098">
    <property type="entry name" value="Ribonuclease H-like"/>
    <property type="match status" value="1"/>
</dbReference>
<dbReference type="Pfam" id="PF00754">
    <property type="entry name" value="F5_F8_type_C"/>
    <property type="match status" value="2"/>
</dbReference>
<dbReference type="Gene3D" id="2.10.25.10">
    <property type="entry name" value="Laminin"/>
    <property type="match status" value="16"/>
</dbReference>
<dbReference type="Gene3D" id="2.10.50.10">
    <property type="entry name" value="Tumor Necrosis Factor Receptor, subunit A, domain 2"/>
    <property type="match status" value="4"/>
</dbReference>
<feature type="domain" description="EGF-like" evidence="26">
    <location>
        <begin position="2857"/>
        <end position="2893"/>
    </location>
</feature>
<dbReference type="InterPro" id="IPR002562">
    <property type="entry name" value="3'-5'_exonuclease_dom"/>
</dbReference>
<dbReference type="GO" id="GO:0048513">
    <property type="term" value="P:animal organ development"/>
    <property type="evidence" value="ECO:0007669"/>
    <property type="project" value="UniProtKB-ARBA"/>
</dbReference>
<dbReference type="SUPFAM" id="SSF57196">
    <property type="entry name" value="EGF/Laminin"/>
    <property type="match status" value="12"/>
</dbReference>
<feature type="region of interest" description="Disordered" evidence="22">
    <location>
        <begin position="422"/>
        <end position="483"/>
    </location>
</feature>
<dbReference type="PRINTS" id="PR01983">
    <property type="entry name" value="NOTCH"/>
</dbReference>
<feature type="domain" description="EGF-like" evidence="26">
    <location>
        <begin position="2817"/>
        <end position="2855"/>
    </location>
</feature>
<feature type="disulfide bond" evidence="21">
    <location>
        <begin position="1173"/>
        <end position="1216"/>
    </location>
</feature>
<dbReference type="InterPro" id="IPR016186">
    <property type="entry name" value="C-type_lectin-like/link_sf"/>
</dbReference>
<evidence type="ECO:0000259" key="24">
    <source>
        <dbReference type="PROSITE" id="PS01180"/>
    </source>
</evidence>
<keyword evidence="7 23" id="KW-0812">Transmembrane</keyword>
<evidence type="ECO:0000256" key="15">
    <source>
        <dbReference type="ARBA" id="ARBA00023136"/>
    </source>
</evidence>
<dbReference type="SUPFAM" id="SSF49785">
    <property type="entry name" value="Galactose-binding domain-like"/>
    <property type="match status" value="2"/>
</dbReference>
<feature type="domain" description="EGF-like" evidence="26">
    <location>
        <begin position="2742"/>
        <end position="2777"/>
    </location>
</feature>
<reference evidence="30" key="2">
    <citation type="submission" date="2015-02" db="UniProtKB">
        <authorList>
            <consortium name="EnsemblMetazoa"/>
        </authorList>
    </citation>
    <scope>IDENTIFICATION</scope>
</reference>
<feature type="disulfide bond" evidence="20">
    <location>
        <begin position="677"/>
        <end position="695"/>
    </location>
</feature>
<feature type="disulfide bond" evidence="19">
    <location>
        <begin position="2693"/>
        <end position="2702"/>
    </location>
</feature>
<dbReference type="PROSITE" id="PS01180">
    <property type="entry name" value="CUB"/>
    <property type="match status" value="3"/>
</dbReference>
<keyword evidence="6 21" id="KW-0768">Sushi</keyword>
<dbReference type="PROSITE" id="PS50026">
    <property type="entry name" value="EGF_3"/>
    <property type="match status" value="16"/>
</dbReference>
<feature type="disulfide bond" evidence="19">
    <location>
        <begin position="2746"/>
        <end position="2756"/>
    </location>
</feature>
<dbReference type="PROSITE" id="PS01186">
    <property type="entry name" value="EGF_2"/>
    <property type="match status" value="11"/>
</dbReference>
<dbReference type="PROSITE" id="PS50068">
    <property type="entry name" value="LDLRA_2"/>
    <property type="match status" value="1"/>
</dbReference>
<dbReference type="InterPro" id="IPR013320">
    <property type="entry name" value="ConA-like_dom_sf"/>
</dbReference>
<dbReference type="InterPro" id="IPR008979">
    <property type="entry name" value="Galactose-bd-like_sf"/>
</dbReference>
<dbReference type="CDD" id="cd00041">
    <property type="entry name" value="CUB"/>
    <property type="match status" value="3"/>
</dbReference>
<dbReference type="GO" id="GO:0005886">
    <property type="term" value="C:plasma membrane"/>
    <property type="evidence" value="ECO:0007669"/>
    <property type="project" value="UniProtKB-SubCell"/>
</dbReference>
<feature type="domain" description="F5/8 type C" evidence="25">
    <location>
        <begin position="1787"/>
        <end position="1934"/>
    </location>
</feature>
<dbReference type="Pfam" id="PF13385">
    <property type="entry name" value="Laminin_G_3"/>
    <property type="match status" value="1"/>
</dbReference>
<keyword evidence="4" id="KW-1003">Cell membrane</keyword>
<dbReference type="GO" id="GO:0005509">
    <property type="term" value="F:calcium ion binding"/>
    <property type="evidence" value="ECO:0007669"/>
    <property type="project" value="InterPro"/>
</dbReference>
<dbReference type="PROSITE" id="PS01209">
    <property type="entry name" value="LDLRA_1"/>
    <property type="match status" value="1"/>
</dbReference>
<dbReference type="InterPro" id="IPR051830">
    <property type="entry name" value="NOTCH_homolog"/>
</dbReference>
<evidence type="ECO:0000256" key="22">
    <source>
        <dbReference type="SAM" id="MobiDB-lite"/>
    </source>
</evidence>
<dbReference type="PROSITE" id="PS50923">
    <property type="entry name" value="SUSHI"/>
    <property type="match status" value="6"/>
</dbReference>
<keyword evidence="9" id="KW-0677">Repeat</keyword>
<feature type="domain" description="CUB" evidence="24">
    <location>
        <begin position="937"/>
        <end position="1049"/>
    </location>
</feature>
<dbReference type="FunFam" id="2.10.70.10:FF:000014">
    <property type="entry name" value="Membrane cofactor protein"/>
    <property type="match status" value="1"/>
</dbReference>
<dbReference type="eggNOG" id="KOG2405">
    <property type="taxonomic scope" value="Eukaryota"/>
</dbReference>
<feature type="domain" description="EGF-like" evidence="26">
    <location>
        <begin position="2626"/>
        <end position="2665"/>
    </location>
</feature>
<dbReference type="EnsemblMetazoa" id="SMAR006007-RA">
    <property type="protein sequence ID" value="SMAR006007-PA"/>
    <property type="gene ID" value="SMAR006007"/>
</dbReference>
<dbReference type="PROSITE" id="PS50022">
    <property type="entry name" value="FA58C_3"/>
    <property type="match status" value="2"/>
</dbReference>
<keyword evidence="11" id="KW-0106">Calcium</keyword>
<feature type="domain" description="CUB" evidence="24">
    <location>
        <begin position="708"/>
        <end position="820"/>
    </location>
</feature>
<dbReference type="FunFam" id="2.10.25.10:FF:000066">
    <property type="entry name" value="FAT atypical cadherin 4"/>
    <property type="match status" value="1"/>
</dbReference>
<dbReference type="InterPro" id="IPR023415">
    <property type="entry name" value="LDLR_class-A_CS"/>
</dbReference>
<feature type="disulfide bond" evidence="19">
    <location>
        <begin position="2595"/>
        <end position="2612"/>
    </location>
</feature>
<feature type="domain" description="Sushi" evidence="29">
    <location>
        <begin position="1230"/>
        <end position="1288"/>
    </location>
</feature>
<dbReference type="InterPro" id="IPR016187">
    <property type="entry name" value="CTDL_fold"/>
</dbReference>
<feature type="domain" description="EGF-like" evidence="26">
    <location>
        <begin position="2667"/>
        <end position="2703"/>
    </location>
</feature>
<dbReference type="SMART" id="SM00034">
    <property type="entry name" value="CLECT"/>
    <property type="match status" value="1"/>
</dbReference>
<evidence type="ECO:0000256" key="5">
    <source>
        <dbReference type="ARBA" id="ARBA00022536"/>
    </source>
</evidence>
<dbReference type="CDD" id="cd00033">
    <property type="entry name" value="CCP"/>
    <property type="match status" value="4"/>
</dbReference>
<dbReference type="HOGENOM" id="CLU_000125_0_0_1"/>
<dbReference type="Pfam" id="PF07645">
    <property type="entry name" value="EGF_CA"/>
    <property type="match status" value="2"/>
</dbReference>
<dbReference type="Gene3D" id="3.30.420.10">
    <property type="entry name" value="Ribonuclease H-like superfamily/Ribonuclease H"/>
    <property type="match status" value="1"/>
</dbReference>
<evidence type="ECO:0000259" key="28">
    <source>
        <dbReference type="PROSITE" id="PS50825"/>
    </source>
</evidence>
<feature type="region of interest" description="Disordered" evidence="22">
    <location>
        <begin position="4015"/>
        <end position="4036"/>
    </location>
</feature>
<feature type="domain" description="EGF-like" evidence="26">
    <location>
        <begin position="2933"/>
        <end position="2969"/>
    </location>
</feature>
<dbReference type="PROSITE" id="PS50041">
    <property type="entry name" value="C_TYPE_LECTIN_2"/>
    <property type="match status" value="1"/>
</dbReference>
<keyword evidence="12" id="KW-0832">Ubl conjugation</keyword>
<sequence>MRTLLVLKTGEQWAGDLHTRNEIYGNFVLSNPEHCASGKQYKGLQTFRDEEIDHVEDLKEVVQINATAEEDIENLSTKRRLNLVMDEDPKGNEGIVIIDRLNDQFFKSAREISKEKVIAFSAEGRMMGRNGKLCCLQVEIRILNIKFQFLIVRCIKADTFIYIFDMMYQAKEFFQSGLKDILEDPKILKIMHDCRFISDALYHLFGISINNVYDTQVADIVIRKNNQRGKIPHRVRDLGTCLRDYLAVKPDELNFLSVPRHLFEKDQLELMKRPMTDQVIDAAADSVRYLRQLRLETMQRLLRDLEAGIDLYLSHVKDSSPREIALMSAHEVPEKMKLVLRGQRDLLALPQMATTNDSGSYLSKLPDFIPVKNSANEQCNPFAATADYLEQRMAAYEESCANDAAENDKILNFSPNFLRSSLSNRSQDDGTNGSEASSNYSRFSQAFKTETTLPTNRRREFVSTPKPMPKAEPKPKTVAVNSPNLDCAPAGLRKSDIPKNLANQEKHSAPLFENSWISSDVVSNMGTNSIFHCPEGWELKEFHCYKFFDIKHSWRKAAELCRRYGSELLFISKYSQNNFTQYLASRELSESDDKAYWIGLHTVDELRTNTLESATAKSSFLSKYAGFWANNQPRPDQGECVEAMYAAGSQSWSLSTCEKLMPFLCRFEACPNGTYHCNNGRCVNENFRCDNTDDCGDNSDEVNCRDECHYYLKSSGDTIESPGYPKYAPNLNCKWTLEGPIGTNIILQFTEFVTEATFDTVHVLTGGRTEETSVNMLTLSGQPENLSSKLFTSASNFMIIKFRTDSSIEKRGFRAIWKTEPPNCGGRLDATTTPQTLTSPQYPDPYPGGLECLYTIRAPHGKIITLQLLDFDMEADQDFVLVRDGIRSEDAELARLSGSLESNPRFIMSTSNKIYLYIRTNFGDSRRGFKIKFVAGCVVDVEAVSGFVNSPAYGISDYPSNLDCSYTIHRPADGPLSLKFTDFSLDEQDYLQIYDGSGSSGTRLSPAKGFTGTSRPSLVMTATSGQIYLHFTTDPRRGSRGWNATFSADCPSMQMGKQVLASSRDVHFGTVVNYTCPIGHEFNNGQFEIINSCLIGGNWTVGYVPDCQERYCGPVPQIDNGFAVVSTNVTYMGTATYQCYAGFVFHSKNPTQVIQCTEQGKWQEPPVCVTSQCSPMIDTPHAVRTILNGQDRSYGTIIRFDCEEGFFRVGAPVLICNGTWSSEPPTCQRSRCYSIPKIQNAFILGANKDYFYGDEAVVQCFRGYKLNGNKILTCDANQVFSTPPTCDDVNECNATSCDLATTECENTNGAFFCKCKPGYAPNLDCRPIGDLGLSSGALPNASVQVSGTEVGFDKNGIRLNSETGWCGNVPKEDSNWILIDLLAPTILRGFRSQAVQRPDGSLAFPAVLRIQYSDDLSDVFREYGTPDGKTLEFRTTAAAASGTSVFNLPRPLEARYIRFVLEEFSVAPCLRLELMGCSRQDCRDVDECLTENGGCQHKCVNSQGTYGCQCKNGFELYTKNGTAGFYIPSSETGLREGDTYRLNKSCVAKMCDKLVNPENGLLLSTQEMFHFGDRAQFKCNFGYILMGSAFVECMGSGEWNGTVPTCQYAHCDAIADDPSQGLSVTLPNSESLCNETGRKLRKSATAAFRQCVYDPTLGQSNYWLSGKKPACFRVDCGVPPNTPGASYGHLTDTHYQSSFTFACEGTFRLAGRSRFNDENVRCQEDGTWDFGDLSCEGPVCEDPGRPPDGLQVATTYEQGAEVHFTCNKPGYIPLTTVPVTCVKNPECPVVKPLGIASGLIPDSAFNATSQRPNYEAKNSRLNSATGWCGLQEAFTFINVDLGSLKRIKSILVKGVVTNDVVGRPTEIRLFYKSKDIDNYIVYFPNFNLSSRVDPGNYGELAAISLPKSINARYVILGIVSYDKNPCLKFELMGCDDDEVTSLLGYDIGFPTCVDSEPPHFKNCHMEPIMVNKTQEGFQPAQYTIPEASDNSGRVARTEVRPLGTKPPLTVFKDTIVEYLAYDFDGNAAICEITVVVPDDVPPAVVCPQSYVVELVEKREFYEVYFNDSSQVTVVDNSNFTAITFEPIYANISIGSYQNVTVTAVDKAGNNASCHFQVAVQASSCVDWALQPPANGNVTCIPSSMGFQCVAVCDSGFQFVDNEATKVIQCEDKGPWTPSQIIPDCVSTDVHQAAFDVIPHVVYRALGVVDISCLNEYIAYVANFFEPLNAVLTQRCSAINININVSFFNVSATLVGENELMIDYVLRVDPIIRQAQVYNLCGSTLGFIFDLTYPATTIIIEPLLNITSQSVGGQCPGLHARKTNITSGFTCESGEVLRMTGTVPECFACPAGTSASPDQRHCVNCPRGFYQSSGRKASCLPCAEGLYTKFEGSKSIEECVPVCGWGTFSPTGLIPCLQCPLSTYAGAPPVGGFKECQGCPSNTFTYQPGASTIDECRARCSPGTYSGTSLEPCYACPVNFYQPEEGQTMCLECPTNTLTQLRGRTSSNECENVTCSSTLCRNGGLCLSLNHQSQCYCPAGFSGPTCEVDINECESQPCYNGGECEDRPQGYECRCSPGYSGLQCQNEETHCQHNSCPPNAMCQSLPGSGNVRCLCRTGFTGPNCNTTVNPCSGDSGPCENSGNCVPLLQGRFRCDCAPGWSGRSCEINIDDCAEMPCALGANCTDLINDFTCSCQPGFAGKRCQDKMNLCSPSPCENGICVDNLFTFSCICNPGWSGEKCDVDIDECAKNPCLNGSCINMINGFKCQCDAGLTGSRCQHPIDFCEEKPCQNGGSCLNKPDGFVCNCRPGFLGLHCEAATNDCASNPCSADGTELCLDLDNSFKCKCRSGFTGEFCETNVDDCASNPCMNSAECIDGINAYTCVCPNGWTGPRCDADITYCDSHPCQNNAECINLFQDYFCVCPSGTDGKKCEITPRRCIGDPCLNGGSCFDYGSGLNCSCSTERMGFGCQYMFDACAARVCQNGATCVHMGKDYKCVCPSGFSGKNCEEDIQDCLPNSCPQTATCIDLSNQFICQCPLNFTGEDCRKSVNIDYDIFMNGQVSRASASLNFPFALDTFNLTIGLWVQFLSSDETGTFFTLYSVESAYLPIEKHVLIRASSAGVFVRLIDDEPSLILPYLNNLPVNDAQWHHIAVVWNGANGVITLIVDAVIVGSFENYGKGKKTAMFGYVTLGTADVDDEKGTITETGFRGHISRVNVWGRSLDTSVEIPLQVRSCKNAQELFQGQLLRWSGYDNMVGTVEIVAPGTCGQQICPAGYSGRDCATADKDKIPPTLDFCPDDFWVVAPRGAAEVHWQLPRFSDNIKVVKVDEVNHFAPGQIMTLGEYSIVYYAQDAANNIATCKFNIYVITEACPKLLPPEKGTQHCSEWGPSGKFQACSIACQEGMHFSQPVPTFYTCGPEGFWRPTLEPGVPLVYPACAPASPAQRIFKLNMHFPTTVLCSDSGSKVVREKVINSLTKLNQNWRLCSKTDIPTGRCDDLMVKVRCAKPPRFRRQTDNSDVYMVQVAFPAVNDPVTSPNTNEKSTVQNLVESIILDRSGFDVREALPNVVPDLTSLETGSDFACQTGKVVVAPYCVDCAPGTNYDSDSKTCNSCPVGTYQDDFAQMQCKPCPTIAGRQGVTVGRGARSASMCKERCTTGKYYNETLGLCQSCGNGFYQSEEGKFMCLRCDFGLTTRTTEAVSSSECREDCSSGQQIGTSGTCEPCPRGFYRTKTKHIACQACTSGTTTSGAGSTSSADCIIPICGTGTYLDIVSRHCVLCAKGTYQNETQQTSCITCPPDTSTIEMGADSVANCTNPCSIFGDKNLCDPNAFCLLNETMGYNCECRPGFRSNGSTCLDVCDDYCLNEGRCDKNNRGEPICRCQGHFVGDKCQDKSDIAYIAGGIAGTIGLIIIIVLLIWMICWRVSKKRKSSEKLGVQNGDHQSQINFYYAPPVPYAESIAPSHHSTYAHYYDDDDDGWEMPNFYNETYMKEGLHTNTKQRSSENIYANKDDLYDRLRRHAYNGKKGDETNSDSEAQEH</sequence>
<dbReference type="Gene3D" id="2.10.70.10">
    <property type="entry name" value="Complement Module, domain 1"/>
    <property type="match status" value="6"/>
</dbReference>
<dbReference type="CDD" id="cd00112">
    <property type="entry name" value="LDLa"/>
    <property type="match status" value="1"/>
</dbReference>
<feature type="domain" description="EGF-like" evidence="26">
    <location>
        <begin position="3009"/>
        <end position="3045"/>
    </location>
</feature>
<evidence type="ECO:0000256" key="9">
    <source>
        <dbReference type="ARBA" id="ARBA00022737"/>
    </source>
</evidence>
<dbReference type="PANTHER" id="PTHR24033">
    <property type="entry name" value="EGF-LIKE DOMAIN-CONTAINING PROTEIN"/>
    <property type="match status" value="1"/>
</dbReference>
<feature type="domain" description="Sushi" evidence="29">
    <location>
        <begin position="1171"/>
        <end position="1229"/>
    </location>
</feature>
<feature type="domain" description="Sushi" evidence="29">
    <location>
        <begin position="1674"/>
        <end position="1737"/>
    </location>
</feature>
<evidence type="ECO:0000256" key="2">
    <source>
        <dbReference type="ARBA" id="ARBA00010241"/>
    </source>
</evidence>
<feature type="disulfide bond" evidence="19">
    <location>
        <begin position="2709"/>
        <end position="2719"/>
    </location>
</feature>
<dbReference type="SMART" id="SM00192">
    <property type="entry name" value="LDLa"/>
    <property type="match status" value="1"/>
</dbReference>
<dbReference type="PROSITE" id="PS00022">
    <property type="entry name" value="EGF_1"/>
    <property type="match status" value="15"/>
</dbReference>
<dbReference type="InterPro" id="IPR035976">
    <property type="entry name" value="Sushi/SCR/CCP_sf"/>
</dbReference>
<feature type="domain" description="EGF-like" evidence="26">
    <location>
        <begin position="2510"/>
        <end position="2546"/>
    </location>
</feature>
<feature type="disulfide bond" evidence="19">
    <location>
        <begin position="2883"/>
        <end position="2892"/>
    </location>
</feature>
<dbReference type="GO" id="GO:0007219">
    <property type="term" value="P:Notch signaling pathway"/>
    <property type="evidence" value="ECO:0007669"/>
    <property type="project" value="UniProtKB-KW"/>
</dbReference>
<feature type="domain" description="HYR" evidence="28">
    <location>
        <begin position="2039"/>
        <end position="2121"/>
    </location>
</feature>
<dbReference type="PANTHER" id="PTHR24033:SF233">
    <property type="entry name" value="FIBROPELLIN-1"/>
    <property type="match status" value="1"/>
</dbReference>
<dbReference type="EMBL" id="JH431661">
    <property type="status" value="NOT_ANNOTATED_CDS"/>
    <property type="molecule type" value="Genomic_DNA"/>
</dbReference>
<feature type="disulfide bond" evidence="19">
    <location>
        <begin position="2805"/>
        <end position="2814"/>
    </location>
</feature>
<dbReference type="Gene3D" id="2.60.120.200">
    <property type="match status" value="1"/>
</dbReference>
<keyword evidence="17" id="KW-0325">Glycoprotein</keyword>
<feature type="disulfide bond" evidence="21">
    <location>
        <begin position="1579"/>
        <end position="1606"/>
    </location>
</feature>
<dbReference type="SUPFAM" id="SSF56436">
    <property type="entry name" value="C-type lectin-like"/>
    <property type="match status" value="1"/>
</dbReference>
<protein>
    <submittedName>
        <fullName evidence="30">Uncharacterized protein</fullName>
    </submittedName>
</protein>
<dbReference type="InterPro" id="IPR000436">
    <property type="entry name" value="Sushi_SCR_CCP_dom"/>
</dbReference>
<comment type="subcellular location">
    <subcellularLocation>
        <location evidence="1">Cell membrane</location>
        <topology evidence="1">Single-pass type I membrane protein</topology>
    </subcellularLocation>
</comment>
<feature type="disulfide bond" evidence="19">
    <location>
        <begin position="3879"/>
        <end position="3888"/>
    </location>
</feature>
<evidence type="ECO:0000256" key="10">
    <source>
        <dbReference type="ARBA" id="ARBA00022782"/>
    </source>
</evidence>
<evidence type="ECO:0000256" key="11">
    <source>
        <dbReference type="ARBA" id="ARBA00022837"/>
    </source>
</evidence>
<evidence type="ECO:0000259" key="26">
    <source>
        <dbReference type="PROSITE" id="PS50026"/>
    </source>
</evidence>
<feature type="domain" description="EGF-like" evidence="26">
    <location>
        <begin position="2705"/>
        <end position="2740"/>
    </location>
</feature>
<dbReference type="InterPro" id="IPR036397">
    <property type="entry name" value="RNaseH_sf"/>
</dbReference>
<dbReference type="Pfam" id="PF12661">
    <property type="entry name" value="hEGF"/>
    <property type="match status" value="4"/>
</dbReference>
<keyword evidence="3" id="KW-0217">Developmental protein</keyword>
<dbReference type="CDD" id="cd00037">
    <property type="entry name" value="CLECT"/>
    <property type="match status" value="1"/>
</dbReference>
<feature type="domain" description="EGF-like" evidence="26">
    <location>
        <begin position="2971"/>
        <end position="3007"/>
    </location>
</feature>
<dbReference type="Proteomes" id="UP000014500">
    <property type="component" value="Unassembled WGS sequence"/>
</dbReference>
<dbReference type="FunFam" id="2.10.25.10:FF:000472">
    <property type="entry name" value="Uncharacterized protein, isoform A"/>
    <property type="match status" value="3"/>
</dbReference>
<keyword evidence="31" id="KW-1185">Reference proteome</keyword>
<evidence type="ECO:0000256" key="14">
    <source>
        <dbReference type="ARBA" id="ARBA00022989"/>
    </source>
</evidence>
<dbReference type="FunFam" id="2.10.50.10:FF:000032">
    <property type="entry name" value="Uncharacterized protein, isoform A"/>
    <property type="match status" value="1"/>
</dbReference>
<evidence type="ECO:0000259" key="25">
    <source>
        <dbReference type="PROSITE" id="PS50022"/>
    </source>
</evidence>
<feature type="domain" description="HYR" evidence="28">
    <location>
        <begin position="3285"/>
        <end position="3367"/>
    </location>
</feature>
<dbReference type="CDD" id="cd00110">
    <property type="entry name" value="LamG"/>
    <property type="match status" value="1"/>
</dbReference>
<feature type="domain" description="F5/8 type C" evidence="25">
    <location>
        <begin position="1325"/>
        <end position="1477"/>
    </location>
</feature>
<feature type="disulfide bond" evidence="19">
    <location>
        <begin position="2826"/>
        <end position="2843"/>
    </location>
</feature>
<accession>T1IXR4</accession>
<dbReference type="SMART" id="SM01411">
    <property type="entry name" value="Ephrin_rec_like"/>
    <property type="match status" value="7"/>
</dbReference>
<dbReference type="InterPro" id="IPR013032">
    <property type="entry name" value="EGF-like_CS"/>
</dbReference>
<dbReference type="SMART" id="SM00042">
    <property type="entry name" value="CUB"/>
    <property type="match status" value="3"/>
</dbReference>
<organism evidence="30 31">
    <name type="scientific">Strigamia maritima</name>
    <name type="common">European centipede</name>
    <name type="synonym">Geophilus maritimus</name>
    <dbReference type="NCBI Taxonomy" id="126957"/>
    <lineage>
        <taxon>Eukaryota</taxon>
        <taxon>Metazoa</taxon>
        <taxon>Ecdysozoa</taxon>
        <taxon>Arthropoda</taxon>
        <taxon>Myriapoda</taxon>
        <taxon>Chilopoda</taxon>
        <taxon>Pleurostigmophora</taxon>
        <taxon>Geophilomorpha</taxon>
        <taxon>Linotaeniidae</taxon>
        <taxon>Strigamia</taxon>
    </lineage>
</organism>
<dbReference type="SUPFAM" id="SSF49899">
    <property type="entry name" value="Concanavalin A-like lectins/glucanases"/>
    <property type="match status" value="1"/>
</dbReference>
<dbReference type="SUPFAM" id="SSF57535">
    <property type="entry name" value="Complement control module/SCR domain"/>
    <property type="match status" value="6"/>
</dbReference>
<dbReference type="eggNOG" id="KOG1217">
    <property type="taxonomic scope" value="Eukaryota"/>
</dbReference>
<dbReference type="Pfam" id="PF00057">
    <property type="entry name" value="Ldl_recept_a"/>
    <property type="match status" value="1"/>
</dbReference>
<dbReference type="FunFam" id="2.10.25.10:FF:000004">
    <property type="entry name" value="Neurogenic locus notch 1"/>
    <property type="match status" value="2"/>
</dbReference>
<dbReference type="GO" id="GO:0008408">
    <property type="term" value="F:3'-5' exonuclease activity"/>
    <property type="evidence" value="ECO:0007669"/>
    <property type="project" value="InterPro"/>
</dbReference>
<reference evidence="31" key="1">
    <citation type="submission" date="2011-05" db="EMBL/GenBank/DDBJ databases">
        <authorList>
            <person name="Richards S.R."/>
            <person name="Qu J."/>
            <person name="Jiang H."/>
            <person name="Jhangiani S.N."/>
            <person name="Agravi P."/>
            <person name="Goodspeed R."/>
            <person name="Gross S."/>
            <person name="Mandapat C."/>
            <person name="Jackson L."/>
            <person name="Mathew T."/>
            <person name="Pu L."/>
            <person name="Thornton R."/>
            <person name="Saada N."/>
            <person name="Wilczek-Boney K.B."/>
            <person name="Lee S."/>
            <person name="Kovar C."/>
            <person name="Wu Y."/>
            <person name="Scherer S.E."/>
            <person name="Worley K.C."/>
            <person name="Muzny D.M."/>
            <person name="Gibbs R."/>
        </authorList>
    </citation>
    <scope>NUCLEOTIDE SEQUENCE</scope>
    <source>
        <strain evidence="31">Brora</strain>
    </source>
</reference>
<dbReference type="Pfam" id="PF00008">
    <property type="entry name" value="EGF"/>
    <property type="match status" value="6"/>
</dbReference>
<proteinExistence type="inferred from homology"/>
<dbReference type="SUPFAM" id="SSF57184">
    <property type="entry name" value="Growth factor receptor domain"/>
    <property type="match status" value="3"/>
</dbReference>
<comment type="caution">
    <text evidence="19">Lacks conserved residue(s) required for the propagation of feature annotation.</text>
</comment>
<dbReference type="PROSITE" id="PS00010">
    <property type="entry name" value="ASX_HYDROXYL"/>
    <property type="match status" value="10"/>
</dbReference>
<dbReference type="Gene3D" id="3.10.100.10">
    <property type="entry name" value="Mannose-Binding Protein A, subunit A"/>
    <property type="match status" value="1"/>
</dbReference>
<dbReference type="Pfam" id="PF00084">
    <property type="entry name" value="Sushi"/>
    <property type="match status" value="6"/>
</dbReference>
<dbReference type="SMART" id="SM00032">
    <property type="entry name" value="CCP"/>
    <property type="match status" value="9"/>
</dbReference>
<dbReference type="PROSITE" id="PS50825">
    <property type="entry name" value="HYR"/>
    <property type="match status" value="3"/>
</dbReference>
<dbReference type="Gene3D" id="2.60.120.290">
    <property type="entry name" value="Spermadhesin, CUB domain"/>
    <property type="match status" value="3"/>
</dbReference>
<feature type="disulfide bond" evidence="18">
    <location>
        <begin position="937"/>
        <end position="964"/>
    </location>
</feature>
<dbReference type="InterPro" id="IPR001304">
    <property type="entry name" value="C-type_lectin-like"/>
</dbReference>
<evidence type="ECO:0000256" key="4">
    <source>
        <dbReference type="ARBA" id="ARBA00022475"/>
    </source>
</evidence>
<dbReference type="Pfam" id="PF02494">
    <property type="entry name" value="HYR"/>
    <property type="match status" value="2"/>
</dbReference>
<evidence type="ECO:0000256" key="1">
    <source>
        <dbReference type="ARBA" id="ARBA00004251"/>
    </source>
</evidence>
<keyword evidence="5 19" id="KW-0245">EGF-like domain</keyword>
<feature type="disulfide bond" evidence="19">
    <location>
        <begin position="2921"/>
        <end position="2930"/>
    </location>
</feature>
<feature type="domain" description="CUB" evidence="24">
    <location>
        <begin position="824"/>
        <end position="936"/>
    </location>
</feature>
<evidence type="ECO:0000256" key="19">
    <source>
        <dbReference type="PROSITE-ProRule" id="PRU00076"/>
    </source>
</evidence>
<dbReference type="PROSITE" id="PS01285">
    <property type="entry name" value="FA58C_1"/>
    <property type="match status" value="1"/>
</dbReference>
<dbReference type="Gene3D" id="2.60.120.260">
    <property type="entry name" value="Galactose-binding domain-like"/>
    <property type="match status" value="2"/>
</dbReference>
<keyword evidence="8" id="KW-0732">Signal</keyword>
<dbReference type="PROSITE" id="PS01187">
    <property type="entry name" value="EGF_CA"/>
    <property type="match status" value="6"/>
</dbReference>
<feature type="domain" description="EGF-like" evidence="26">
    <location>
        <begin position="2548"/>
        <end position="2584"/>
    </location>
</feature>
<dbReference type="InterPro" id="IPR018097">
    <property type="entry name" value="EGF_Ca-bd_CS"/>
</dbReference>
<dbReference type="InterPro" id="IPR011641">
    <property type="entry name" value="Tyr-kin_ephrin_A/B_rcpt-like"/>
</dbReference>
<feature type="domain" description="HYR" evidence="28">
    <location>
        <begin position="1953"/>
        <end position="2038"/>
    </location>
</feature>
<feature type="disulfide bond" evidence="20">
    <location>
        <begin position="670"/>
        <end position="682"/>
    </location>
</feature>
<keyword evidence="16 19" id="KW-1015">Disulfide bond</keyword>
<feature type="disulfide bond" evidence="19">
    <location>
        <begin position="2959"/>
        <end position="2968"/>
    </location>
</feature>
<feature type="transmembrane region" description="Helical" evidence="23">
    <location>
        <begin position="3894"/>
        <end position="3919"/>
    </location>
</feature>
<dbReference type="InterPro" id="IPR000859">
    <property type="entry name" value="CUB_dom"/>
</dbReference>
<feature type="disulfide bond" evidence="19">
    <location>
        <begin position="2614"/>
        <end position="2623"/>
    </location>
</feature>
<dbReference type="CDD" id="cd00054">
    <property type="entry name" value="EGF_CA"/>
    <property type="match status" value="12"/>
</dbReference>
<evidence type="ECO:0000256" key="13">
    <source>
        <dbReference type="ARBA" id="ARBA00022976"/>
    </source>
</evidence>
<dbReference type="InterPro" id="IPR000742">
    <property type="entry name" value="EGF"/>
</dbReference>
<dbReference type="InterPro" id="IPR049883">
    <property type="entry name" value="NOTCH1_EGF-like"/>
</dbReference>
<feature type="disulfide bond" evidence="20">
    <location>
        <begin position="689"/>
        <end position="704"/>
    </location>
</feature>
<feature type="disulfide bond" evidence="19">
    <location>
        <begin position="2536"/>
        <end position="2545"/>
    </location>
</feature>
<feature type="domain" description="C-type lectin" evidence="27">
    <location>
        <begin position="540"/>
        <end position="666"/>
    </location>
</feature>
<dbReference type="FunFam" id="2.10.25.10:FF:000391">
    <property type="entry name" value="Weary, isoform C"/>
    <property type="match status" value="1"/>
</dbReference>
<dbReference type="InterPro" id="IPR000421">
    <property type="entry name" value="FA58C"/>
</dbReference>
<keyword evidence="15 23" id="KW-0472">Membrane</keyword>
<dbReference type="InterPro" id="IPR003410">
    <property type="entry name" value="HYR_dom"/>
</dbReference>
<dbReference type="Pfam" id="PF01612">
    <property type="entry name" value="DNA_pol_A_exo1"/>
    <property type="match status" value="1"/>
</dbReference>
<dbReference type="PhylomeDB" id="T1IXR4"/>
<keyword evidence="14 23" id="KW-1133">Transmembrane helix</keyword>
<evidence type="ECO:0000256" key="6">
    <source>
        <dbReference type="ARBA" id="ARBA00022659"/>
    </source>
</evidence>
<evidence type="ECO:0000256" key="18">
    <source>
        <dbReference type="PROSITE-ProRule" id="PRU00059"/>
    </source>
</evidence>
<evidence type="ECO:0000256" key="12">
    <source>
        <dbReference type="ARBA" id="ARBA00022843"/>
    </source>
</evidence>
<feature type="disulfide bond" evidence="19">
    <location>
        <begin position="3035"/>
        <end position="3044"/>
    </location>
</feature>
<name>T1IXR4_STRMM</name>
<feature type="domain" description="EGF-like" evidence="26">
    <location>
        <begin position="2895"/>
        <end position="2931"/>
    </location>
</feature>
<evidence type="ECO:0000256" key="23">
    <source>
        <dbReference type="SAM" id="Phobius"/>
    </source>
</evidence>
<comment type="similarity">
    <text evidence="2">Belongs to the neurexin family.</text>
</comment>
<dbReference type="FunFam" id="2.10.25.10:FF:000368">
    <property type="entry name" value="Delta-like 3 (Drosophila), isoform CRA_b"/>
    <property type="match status" value="1"/>
</dbReference>
<dbReference type="InterPro" id="IPR001791">
    <property type="entry name" value="Laminin_G"/>
</dbReference>
<feature type="disulfide bond" evidence="19">
    <location>
        <begin position="2655"/>
        <end position="2664"/>
    </location>
</feature>
<evidence type="ECO:0000256" key="3">
    <source>
        <dbReference type="ARBA" id="ARBA00022473"/>
    </source>
</evidence>
<dbReference type="InterPro" id="IPR002172">
    <property type="entry name" value="LDrepeatLR_classA_rpt"/>
</dbReference>
<feature type="compositionally biased region" description="Polar residues" evidence="22">
    <location>
        <begin position="422"/>
        <end position="455"/>
    </location>
</feature>
<dbReference type="InterPro" id="IPR001881">
    <property type="entry name" value="EGF-like_Ca-bd_dom"/>
</dbReference>
<evidence type="ECO:0000256" key="16">
    <source>
        <dbReference type="ARBA" id="ARBA00023157"/>
    </source>
</evidence>
<feature type="disulfide bond" evidence="21">
    <location>
        <begin position="1050"/>
        <end position="1093"/>
    </location>
</feature>
<feature type="disulfide bond" evidence="19">
    <location>
        <begin position="2730"/>
        <end position="2739"/>
    </location>
</feature>
<dbReference type="InterPro" id="IPR035914">
    <property type="entry name" value="Sperma_CUB_dom_sf"/>
</dbReference>
<evidence type="ECO:0000256" key="7">
    <source>
        <dbReference type="ARBA" id="ARBA00022692"/>
    </source>
</evidence>
<dbReference type="Pfam" id="PF07699">
    <property type="entry name" value="Ephrin_rec_like"/>
    <property type="match status" value="7"/>
</dbReference>
<dbReference type="GO" id="GO:0030154">
    <property type="term" value="P:cell differentiation"/>
    <property type="evidence" value="ECO:0007669"/>
    <property type="project" value="UniProtKB-KW"/>
</dbReference>
<feature type="disulfide bond" evidence="19">
    <location>
        <begin position="2997"/>
        <end position="3006"/>
    </location>
</feature>
<feature type="domain" description="Sushi" evidence="29">
    <location>
        <begin position="1110"/>
        <end position="1170"/>
    </location>
</feature>
<dbReference type="InterPro" id="IPR036055">
    <property type="entry name" value="LDL_receptor-like_sf"/>
</dbReference>
<feature type="domain" description="Sushi" evidence="29">
    <location>
        <begin position="1048"/>
        <end position="1109"/>
    </location>
</feature>
<dbReference type="SMART" id="SM00179">
    <property type="entry name" value="EGF_CA"/>
    <property type="match status" value="15"/>
</dbReference>
<evidence type="ECO:0000256" key="17">
    <source>
        <dbReference type="ARBA" id="ARBA00023180"/>
    </source>
</evidence>
<feature type="domain" description="EGF-like" evidence="26">
    <location>
        <begin position="3854"/>
        <end position="3889"/>
    </location>
</feature>
<feature type="domain" description="EGF-like" evidence="26">
    <location>
        <begin position="2586"/>
        <end position="2624"/>
    </location>
</feature>
<evidence type="ECO:0000256" key="21">
    <source>
        <dbReference type="PROSITE-ProRule" id="PRU00302"/>
    </source>
</evidence>
<dbReference type="InterPro" id="IPR012337">
    <property type="entry name" value="RNaseH-like_sf"/>
</dbReference>
<dbReference type="Pfam" id="PF00431">
    <property type="entry name" value="CUB"/>
    <property type="match status" value="3"/>
</dbReference>
<dbReference type="FunFam" id="2.60.120.290:FF:000048">
    <property type="entry name" value="Uncharacterized protein, isoform A"/>
    <property type="match status" value="1"/>
</dbReference>
<dbReference type="InterPro" id="IPR009030">
    <property type="entry name" value="Growth_fac_rcpt_cys_sf"/>
</dbReference>
<keyword evidence="13" id="KW-0914">Notch signaling pathway</keyword>
<evidence type="ECO:0000313" key="31">
    <source>
        <dbReference type="Proteomes" id="UP000014500"/>
    </source>
</evidence>
<feature type="domain" description="EGF-like" evidence="26">
    <location>
        <begin position="1288"/>
        <end position="1326"/>
    </location>
</feature>
<evidence type="ECO:0000256" key="20">
    <source>
        <dbReference type="PROSITE-ProRule" id="PRU00124"/>
    </source>
</evidence>
<evidence type="ECO:0000259" key="27">
    <source>
        <dbReference type="PROSITE" id="PS50041"/>
    </source>
</evidence>
<feature type="domain" description="EGF-like" evidence="26">
    <location>
        <begin position="2779"/>
        <end position="2815"/>
    </location>
</feature>
<feature type="disulfide bond" evidence="19">
    <location>
        <begin position="2845"/>
        <end position="2854"/>
    </location>
</feature>
<dbReference type="SUPFAM" id="SSF49854">
    <property type="entry name" value="Spermadhesin, CUB domain"/>
    <property type="match status" value="3"/>
</dbReference>
<dbReference type="SMART" id="SM00231">
    <property type="entry name" value="FA58C"/>
    <property type="match status" value="2"/>
</dbReference>
<feature type="domain" description="Sushi" evidence="29">
    <location>
        <begin position="1549"/>
        <end position="1608"/>
    </location>
</feature>
<keyword evidence="10" id="KW-0221">Differentiation</keyword>
<dbReference type="SMART" id="SM00181">
    <property type="entry name" value="EGF"/>
    <property type="match status" value="21"/>
</dbReference>
<dbReference type="GO" id="GO:0006139">
    <property type="term" value="P:nucleobase-containing compound metabolic process"/>
    <property type="evidence" value="ECO:0007669"/>
    <property type="project" value="InterPro"/>
</dbReference>